<dbReference type="InterPro" id="IPR036864">
    <property type="entry name" value="Zn2-C6_fun-type_DNA-bd_sf"/>
</dbReference>
<evidence type="ECO:0000313" key="8">
    <source>
        <dbReference type="Proteomes" id="UP000184063"/>
    </source>
</evidence>
<organism evidence="7 8">
    <name type="scientific">Aspergillus luchuensis (strain CBS 106.47)</name>
    <dbReference type="NCBI Taxonomy" id="1137211"/>
    <lineage>
        <taxon>Eukaryota</taxon>
        <taxon>Fungi</taxon>
        <taxon>Dikarya</taxon>
        <taxon>Ascomycota</taxon>
        <taxon>Pezizomycotina</taxon>
        <taxon>Eurotiomycetes</taxon>
        <taxon>Eurotiomycetidae</taxon>
        <taxon>Eurotiales</taxon>
        <taxon>Aspergillaceae</taxon>
        <taxon>Aspergillus</taxon>
        <taxon>Aspergillus subgen. Circumdati</taxon>
    </lineage>
</organism>
<evidence type="ECO:0000256" key="3">
    <source>
        <dbReference type="ARBA" id="ARBA00023125"/>
    </source>
</evidence>
<dbReference type="PROSITE" id="PS00463">
    <property type="entry name" value="ZN2_CY6_FUNGAL_1"/>
    <property type="match status" value="1"/>
</dbReference>
<dbReference type="Pfam" id="PF00172">
    <property type="entry name" value="Zn_clus"/>
    <property type="match status" value="1"/>
</dbReference>
<dbReference type="PANTHER" id="PTHR47654">
    <property type="entry name" value="ZN(II)2CYS6 TRANSCRIPTION FACTOR (EUROFUNG)-RELATED"/>
    <property type="match status" value="1"/>
</dbReference>
<dbReference type="InterPro" id="IPR007219">
    <property type="entry name" value="XnlR_reg_dom"/>
</dbReference>
<reference evidence="8" key="1">
    <citation type="journal article" date="2017" name="Genome Biol.">
        <title>Comparative genomics reveals high biological diversity and specific adaptations in the industrially and medically important fungal genus Aspergillus.</title>
        <authorList>
            <person name="de Vries R.P."/>
            <person name="Riley R."/>
            <person name="Wiebenga A."/>
            <person name="Aguilar-Osorio G."/>
            <person name="Amillis S."/>
            <person name="Uchima C.A."/>
            <person name="Anderluh G."/>
            <person name="Asadollahi M."/>
            <person name="Askin M."/>
            <person name="Barry K."/>
            <person name="Battaglia E."/>
            <person name="Bayram O."/>
            <person name="Benocci T."/>
            <person name="Braus-Stromeyer S.A."/>
            <person name="Caldana C."/>
            <person name="Canovas D."/>
            <person name="Cerqueira G.C."/>
            <person name="Chen F."/>
            <person name="Chen W."/>
            <person name="Choi C."/>
            <person name="Clum A."/>
            <person name="Dos Santos R.A."/>
            <person name="Damasio A.R."/>
            <person name="Diallinas G."/>
            <person name="Emri T."/>
            <person name="Fekete E."/>
            <person name="Flipphi M."/>
            <person name="Freyberg S."/>
            <person name="Gallo A."/>
            <person name="Gournas C."/>
            <person name="Habgood R."/>
            <person name="Hainaut M."/>
            <person name="Harispe M.L."/>
            <person name="Henrissat B."/>
            <person name="Hilden K.S."/>
            <person name="Hope R."/>
            <person name="Hossain A."/>
            <person name="Karabika E."/>
            <person name="Karaffa L."/>
            <person name="Karanyi Z."/>
            <person name="Krasevec N."/>
            <person name="Kuo A."/>
            <person name="Kusch H."/>
            <person name="LaButti K."/>
            <person name="Lagendijk E.L."/>
            <person name="Lapidus A."/>
            <person name="Levasseur A."/>
            <person name="Lindquist E."/>
            <person name="Lipzen A."/>
            <person name="Logrieco A.F."/>
            <person name="MacCabe A."/>
            <person name="Maekelae M.R."/>
            <person name="Malavazi I."/>
            <person name="Melin P."/>
            <person name="Meyer V."/>
            <person name="Mielnichuk N."/>
            <person name="Miskei M."/>
            <person name="Molnar A.P."/>
            <person name="Mule G."/>
            <person name="Ngan C.Y."/>
            <person name="Orejas M."/>
            <person name="Orosz E."/>
            <person name="Ouedraogo J.P."/>
            <person name="Overkamp K.M."/>
            <person name="Park H.-S."/>
            <person name="Perrone G."/>
            <person name="Piumi F."/>
            <person name="Punt P.J."/>
            <person name="Ram A.F."/>
            <person name="Ramon A."/>
            <person name="Rauscher S."/>
            <person name="Record E."/>
            <person name="Riano-Pachon D.M."/>
            <person name="Robert V."/>
            <person name="Roehrig J."/>
            <person name="Ruller R."/>
            <person name="Salamov A."/>
            <person name="Salih N.S."/>
            <person name="Samson R.A."/>
            <person name="Sandor E."/>
            <person name="Sanguinetti M."/>
            <person name="Schuetze T."/>
            <person name="Sepcic K."/>
            <person name="Shelest E."/>
            <person name="Sherlock G."/>
            <person name="Sophianopoulou V."/>
            <person name="Squina F.M."/>
            <person name="Sun H."/>
            <person name="Susca A."/>
            <person name="Todd R.B."/>
            <person name="Tsang A."/>
            <person name="Unkles S.E."/>
            <person name="van de Wiele N."/>
            <person name="van Rossen-Uffink D."/>
            <person name="Oliveira J.V."/>
            <person name="Vesth T.C."/>
            <person name="Visser J."/>
            <person name="Yu J.-H."/>
            <person name="Zhou M."/>
            <person name="Andersen M.R."/>
            <person name="Archer D.B."/>
            <person name="Baker S.E."/>
            <person name="Benoit I."/>
            <person name="Brakhage A.A."/>
            <person name="Braus G.H."/>
            <person name="Fischer R."/>
            <person name="Frisvad J.C."/>
            <person name="Goldman G.H."/>
            <person name="Houbraken J."/>
            <person name="Oakley B."/>
            <person name="Pocsi I."/>
            <person name="Scazzocchio C."/>
            <person name="Seiboth B."/>
            <person name="vanKuyk P.A."/>
            <person name="Wortman J."/>
            <person name="Dyer P.S."/>
            <person name="Grigoriev I.V."/>
        </authorList>
    </citation>
    <scope>NUCLEOTIDE SEQUENCE [LARGE SCALE GENOMIC DNA]</scope>
    <source>
        <strain evidence="8">CBS 106.47</strain>
    </source>
</reference>
<dbReference type="SMART" id="SM00066">
    <property type="entry name" value="GAL4"/>
    <property type="match status" value="1"/>
</dbReference>
<protein>
    <recommendedName>
        <fullName evidence="6">Zn(2)-C6 fungal-type domain-containing protein</fullName>
    </recommendedName>
</protein>
<dbReference type="OrthoDB" id="5296287at2759"/>
<gene>
    <name evidence="7" type="ORF">ASPFODRAFT_86013</name>
</gene>
<dbReference type="InterPro" id="IPR053230">
    <property type="entry name" value="Trans_reg_galc"/>
</dbReference>
<dbReference type="EMBL" id="KV878264">
    <property type="protein sequence ID" value="OJZ79974.1"/>
    <property type="molecule type" value="Genomic_DNA"/>
</dbReference>
<dbReference type="Proteomes" id="UP000184063">
    <property type="component" value="Unassembled WGS sequence"/>
</dbReference>
<dbReference type="GO" id="GO:0008270">
    <property type="term" value="F:zinc ion binding"/>
    <property type="evidence" value="ECO:0007669"/>
    <property type="project" value="InterPro"/>
</dbReference>
<evidence type="ECO:0000256" key="5">
    <source>
        <dbReference type="ARBA" id="ARBA00023242"/>
    </source>
</evidence>
<keyword evidence="5" id="KW-0539">Nucleus</keyword>
<evidence type="ECO:0000313" key="7">
    <source>
        <dbReference type="EMBL" id="OJZ79974.1"/>
    </source>
</evidence>
<keyword evidence="1" id="KW-0479">Metal-binding</keyword>
<evidence type="ECO:0000256" key="2">
    <source>
        <dbReference type="ARBA" id="ARBA00023015"/>
    </source>
</evidence>
<sequence>MDNKVLIPRIAVSPVQQQRSRTRKACQPCRERKCKCSGEQPICKRCENAGLDCNYLESKRQQIERESHILANELQMSHALLREILPELSPDSARRVEAILCKDSTEVVTDPIDRYSPRSIQQTNISAREVTSDDNMERTVFDFTVEDSNRDSRSQATGFLGSHSEISWLYRLKRELEQSQHLKIAGHYPDLQYQQTFAGSITTTNYSVDETDFPIDTNVDVFGVPPQNFRSFYSQTDVVPGKRWLAILNLIFAIASRHKGLAYVDNGKECYDEFTYFSRARRLNAADFALAKHPNLQQVQVEGLTAFYLLSIGQINRSWRICGLSMRSAITMGIHLRNESPDLPLISKENRCWVWWALYTLEITLCLKTGRGPSVTTEFITAPLPLPFGDEELWKPSGPALIREYRRLSQSIDQQLAMLHRQQHGQNSEKPLPHVSERDNWQMDKDENSSPALDTSRYFLHFVQLTLIMRQSIESLYAPAGSEEPWNAREDTTISLVKRLDDWLSQLSPELHFQDIRAQSEAHTRQRVSLAFCFYSIKLLLLQPCLHRATEQPSSELCETLADSCVESAYQMLALFPHYPNMSWLYNISPWWCTLHYLMQSIVVFLMQLQHEKRKGLATTKKLAYNVEKSVRWLRGMSSRDPLSERAWEICKEIIMKYFPAYSLEANVTERMHSI</sequence>
<feature type="domain" description="Zn(2)-C6 fungal-type" evidence="6">
    <location>
        <begin position="25"/>
        <end position="55"/>
    </location>
</feature>
<dbReference type="SMART" id="SM00906">
    <property type="entry name" value="Fungal_trans"/>
    <property type="match status" value="1"/>
</dbReference>
<evidence type="ECO:0000259" key="6">
    <source>
        <dbReference type="PROSITE" id="PS50048"/>
    </source>
</evidence>
<evidence type="ECO:0000256" key="4">
    <source>
        <dbReference type="ARBA" id="ARBA00023163"/>
    </source>
</evidence>
<proteinExistence type="predicted"/>
<dbReference type="Gene3D" id="4.10.240.10">
    <property type="entry name" value="Zn(2)-C6 fungal-type DNA-binding domain"/>
    <property type="match status" value="1"/>
</dbReference>
<dbReference type="AlphaFoldDB" id="A0A1M3SZN9"/>
<dbReference type="GO" id="GO:0003677">
    <property type="term" value="F:DNA binding"/>
    <property type="evidence" value="ECO:0007669"/>
    <property type="project" value="UniProtKB-KW"/>
</dbReference>
<evidence type="ECO:0000256" key="1">
    <source>
        <dbReference type="ARBA" id="ARBA00022723"/>
    </source>
</evidence>
<dbReference type="GO" id="GO:0000981">
    <property type="term" value="F:DNA-binding transcription factor activity, RNA polymerase II-specific"/>
    <property type="evidence" value="ECO:0007669"/>
    <property type="project" value="InterPro"/>
</dbReference>
<keyword evidence="2" id="KW-0805">Transcription regulation</keyword>
<dbReference type="GO" id="GO:0009893">
    <property type="term" value="P:positive regulation of metabolic process"/>
    <property type="evidence" value="ECO:0007669"/>
    <property type="project" value="UniProtKB-ARBA"/>
</dbReference>
<accession>A0A1M3SZN9</accession>
<dbReference type="CDD" id="cd00067">
    <property type="entry name" value="GAL4"/>
    <property type="match status" value="1"/>
</dbReference>
<dbReference type="SUPFAM" id="SSF57701">
    <property type="entry name" value="Zn2/Cys6 DNA-binding domain"/>
    <property type="match status" value="1"/>
</dbReference>
<dbReference type="CDD" id="cd12148">
    <property type="entry name" value="fungal_TF_MHR"/>
    <property type="match status" value="1"/>
</dbReference>
<dbReference type="GO" id="GO:0006351">
    <property type="term" value="P:DNA-templated transcription"/>
    <property type="evidence" value="ECO:0007669"/>
    <property type="project" value="InterPro"/>
</dbReference>
<name>A0A1M3SZN9_ASPLC</name>
<dbReference type="InterPro" id="IPR001138">
    <property type="entry name" value="Zn2Cys6_DnaBD"/>
</dbReference>
<dbReference type="Pfam" id="PF04082">
    <property type="entry name" value="Fungal_trans"/>
    <property type="match status" value="1"/>
</dbReference>
<dbReference type="PANTHER" id="PTHR47654:SF1">
    <property type="entry name" value="ZN(II)2CYS6 TRANSCRIPTION FACTOR (EUROFUNG)"/>
    <property type="match status" value="1"/>
</dbReference>
<dbReference type="PRINTS" id="PR00755">
    <property type="entry name" value="AFLATOXINBRP"/>
</dbReference>
<dbReference type="VEuPathDB" id="FungiDB:ASPFODRAFT_86013"/>
<keyword evidence="3" id="KW-0238">DNA-binding</keyword>
<keyword evidence="4" id="KW-0804">Transcription</keyword>
<dbReference type="PROSITE" id="PS50048">
    <property type="entry name" value="ZN2_CY6_FUNGAL_2"/>
    <property type="match status" value="1"/>
</dbReference>